<accession>A0A166SJY1</accession>
<keyword evidence="1" id="KW-0507">mRNA processing</keyword>
<dbReference type="GO" id="GO:0006397">
    <property type="term" value="P:mRNA processing"/>
    <property type="evidence" value="ECO:0007669"/>
    <property type="project" value="UniProtKB-KW"/>
</dbReference>
<dbReference type="GO" id="GO:0003676">
    <property type="term" value="F:nucleic acid binding"/>
    <property type="evidence" value="ECO:0007669"/>
    <property type="project" value="InterPro"/>
</dbReference>
<dbReference type="InterPro" id="IPR001878">
    <property type="entry name" value="Znf_CCHC"/>
</dbReference>
<feature type="compositionally biased region" description="Low complexity" evidence="3">
    <location>
        <begin position="160"/>
        <end position="179"/>
    </location>
</feature>
<keyword evidence="2" id="KW-0863">Zinc-finger</keyword>
<keyword evidence="2" id="KW-0862">Zinc</keyword>
<evidence type="ECO:0000259" key="4">
    <source>
        <dbReference type="PROSITE" id="PS50158"/>
    </source>
</evidence>
<dbReference type="EMBL" id="KV417498">
    <property type="protein sequence ID" value="KZP29533.1"/>
    <property type="molecule type" value="Genomic_DNA"/>
</dbReference>
<keyword evidence="2" id="KW-0479">Metal-binding</keyword>
<evidence type="ECO:0000256" key="3">
    <source>
        <dbReference type="SAM" id="MobiDB-lite"/>
    </source>
</evidence>
<evidence type="ECO:0000256" key="1">
    <source>
        <dbReference type="ARBA" id="ARBA00022664"/>
    </source>
</evidence>
<feature type="compositionally biased region" description="Basic residues" evidence="3">
    <location>
        <begin position="131"/>
        <end position="147"/>
    </location>
</feature>
<feature type="region of interest" description="Disordered" evidence="3">
    <location>
        <begin position="115"/>
        <end position="182"/>
    </location>
</feature>
<protein>
    <recommendedName>
        <fullName evidence="4">CCHC-type domain-containing protein</fullName>
    </recommendedName>
</protein>
<sequence length="747" mass="80232">MHPGEQGTRLGASKIAGVGGGAGDVAGGGDVLPWTATVVAKSWVIPVPISLSPRVVEAVVVVVGGQAQWAPKHAITRSGRLWRHLRSSSFARCFFLEVLVAASLVSTPVASSYRTHTQPSRARAPESCAHARQHHAPVHQPRMRARQPSRTLASPTHTLASPRARSPAPRARLPAPHARASCHHARIRPALTRAHAPPLRAYTPSPQVHTRAALTPTHRPHDAPAPCARSPAKRARPPGPARAHQLHVHVAQVYARPRQPHVHVRQPHTHACTGPRACLLAPCAHMPTSRARPSALTRTPTGSMRMPTNSTRTLMRTSASARSPRPHVHDHQPHAAVRPIASSRSLANPRASSVQPQGRRQSHALLIPSTAAPPVHQPEEKTTLFLVTAQTEGFSLQPGVDEESEYSHILWANELETLVLNIGDDKGLLIPHARRNLPKAVQRCLPSKLTTWTLFLTAVREVSIHTLTMHADDEQEREATNSALAAFSSMRLNSPAPAPYRAPATPKPARTPWGTATPATAAAVPTPTPTRSLPRAAAAPPQTLQRAPATTLTSAGLVPHTPWSAQMGSATRVNQPATPAFKGCGTEAFEDLAHQAIAGNLPHYTATQQGIAEYTRDKAAWETGNGGAGREVTWASKPIPLSPGTAPLGSSECYNCGRAGHRRDECGESEQVIPQDEASWRARVNGALVAARKSRRFAPQSPGGDVLPVIYMIDGEEVPIDPTVYDTSNIAFWDDEEEQGKDQGSRY</sequence>
<dbReference type="InterPro" id="IPR036875">
    <property type="entry name" value="Znf_CCHC_sf"/>
</dbReference>
<feature type="region of interest" description="Disordered" evidence="3">
    <location>
        <begin position="216"/>
        <end position="240"/>
    </location>
</feature>
<proteinExistence type="predicted"/>
<name>A0A166SJY1_9AGAM</name>
<feature type="compositionally biased region" description="Polar residues" evidence="3">
    <location>
        <begin position="296"/>
        <end position="309"/>
    </location>
</feature>
<dbReference type="PROSITE" id="PS50158">
    <property type="entry name" value="ZF_CCHC"/>
    <property type="match status" value="1"/>
</dbReference>
<organism evidence="5 6">
    <name type="scientific">Athelia psychrophila</name>
    <dbReference type="NCBI Taxonomy" id="1759441"/>
    <lineage>
        <taxon>Eukaryota</taxon>
        <taxon>Fungi</taxon>
        <taxon>Dikarya</taxon>
        <taxon>Basidiomycota</taxon>
        <taxon>Agaricomycotina</taxon>
        <taxon>Agaricomycetes</taxon>
        <taxon>Agaricomycetidae</taxon>
        <taxon>Atheliales</taxon>
        <taxon>Atheliaceae</taxon>
        <taxon>Athelia</taxon>
    </lineage>
</organism>
<dbReference type="OrthoDB" id="3260975at2759"/>
<keyword evidence="6" id="KW-1185">Reference proteome</keyword>
<feature type="compositionally biased region" description="Polar residues" evidence="3">
    <location>
        <begin position="148"/>
        <end position="159"/>
    </location>
</feature>
<feature type="domain" description="CCHC-type" evidence="4">
    <location>
        <begin position="653"/>
        <end position="666"/>
    </location>
</feature>
<dbReference type="GO" id="GO:0008270">
    <property type="term" value="F:zinc ion binding"/>
    <property type="evidence" value="ECO:0007669"/>
    <property type="project" value="UniProtKB-KW"/>
</dbReference>
<evidence type="ECO:0000313" key="5">
    <source>
        <dbReference type="EMBL" id="KZP29533.1"/>
    </source>
</evidence>
<gene>
    <name evidence="5" type="ORF">FIBSPDRAFT_946799</name>
</gene>
<feature type="region of interest" description="Disordered" evidence="3">
    <location>
        <begin position="290"/>
        <end position="309"/>
    </location>
</feature>
<reference evidence="5 6" key="1">
    <citation type="journal article" date="2016" name="Mol. Biol. Evol.">
        <title>Comparative Genomics of Early-Diverging Mushroom-Forming Fungi Provides Insights into the Origins of Lignocellulose Decay Capabilities.</title>
        <authorList>
            <person name="Nagy L.G."/>
            <person name="Riley R."/>
            <person name="Tritt A."/>
            <person name="Adam C."/>
            <person name="Daum C."/>
            <person name="Floudas D."/>
            <person name="Sun H."/>
            <person name="Yadav J.S."/>
            <person name="Pangilinan J."/>
            <person name="Larsson K.H."/>
            <person name="Matsuura K."/>
            <person name="Barry K."/>
            <person name="Labutti K."/>
            <person name="Kuo R."/>
            <person name="Ohm R.A."/>
            <person name="Bhattacharya S.S."/>
            <person name="Shirouzu T."/>
            <person name="Yoshinaga Y."/>
            <person name="Martin F.M."/>
            <person name="Grigoriev I.V."/>
            <person name="Hibbett D.S."/>
        </authorList>
    </citation>
    <scope>NUCLEOTIDE SEQUENCE [LARGE SCALE GENOMIC DNA]</scope>
    <source>
        <strain evidence="5 6">CBS 109695</strain>
    </source>
</reference>
<evidence type="ECO:0000313" key="6">
    <source>
        <dbReference type="Proteomes" id="UP000076532"/>
    </source>
</evidence>
<dbReference type="Proteomes" id="UP000076532">
    <property type="component" value="Unassembled WGS sequence"/>
</dbReference>
<feature type="region of interest" description="Disordered" evidence="3">
    <location>
        <begin position="496"/>
        <end position="535"/>
    </location>
</feature>
<dbReference type="SUPFAM" id="SSF57756">
    <property type="entry name" value="Retrovirus zinc finger-like domains"/>
    <property type="match status" value="1"/>
</dbReference>
<evidence type="ECO:0000256" key="2">
    <source>
        <dbReference type="PROSITE-ProRule" id="PRU00047"/>
    </source>
</evidence>
<dbReference type="AlphaFoldDB" id="A0A166SJY1"/>
<feature type="compositionally biased region" description="Low complexity" evidence="3">
    <location>
        <begin position="499"/>
        <end position="525"/>
    </location>
</feature>